<dbReference type="SUPFAM" id="SSF64182">
    <property type="entry name" value="DHH phosphoesterases"/>
    <property type="match status" value="1"/>
</dbReference>
<dbReference type="RefSeq" id="WP_120177641.1">
    <property type="nucleotide sequence ID" value="NZ_AP018786.1"/>
</dbReference>
<dbReference type="Pfam" id="PF17768">
    <property type="entry name" value="RecJ_OB"/>
    <property type="match status" value="1"/>
</dbReference>
<evidence type="ECO:0000256" key="3">
    <source>
        <dbReference type="ARBA" id="ARBA00022722"/>
    </source>
</evidence>
<evidence type="ECO:0000256" key="5">
    <source>
        <dbReference type="ARBA" id="ARBA00022839"/>
    </source>
</evidence>
<comment type="similarity">
    <text evidence="1">Belongs to the RecJ family.</text>
</comment>
<keyword evidence="11" id="KW-1185">Reference proteome</keyword>
<evidence type="ECO:0000259" key="9">
    <source>
        <dbReference type="Pfam" id="PF17768"/>
    </source>
</evidence>
<dbReference type="KEGG" id="sutt:SUTMEG_19860"/>
<evidence type="ECO:0000313" key="10">
    <source>
        <dbReference type="EMBL" id="BBF24095.1"/>
    </source>
</evidence>
<dbReference type="InterPro" id="IPR051673">
    <property type="entry name" value="SSDNA_exonuclease_RecJ"/>
</dbReference>
<keyword evidence="4" id="KW-0378">Hydrolase</keyword>
<evidence type="ECO:0000259" key="7">
    <source>
        <dbReference type="Pfam" id="PF01368"/>
    </source>
</evidence>
<dbReference type="PANTHER" id="PTHR30255">
    <property type="entry name" value="SINGLE-STRANDED-DNA-SPECIFIC EXONUCLEASE RECJ"/>
    <property type="match status" value="1"/>
</dbReference>
<reference evidence="10 11" key="1">
    <citation type="journal article" date="2018" name="Int. J. Syst. Evol. Microbiol.">
        <title>Mesosutterella multiformis gen. nov., sp. nov., a member of the family Sutterellaceae and Sutterella megalosphaeroides sp. nov., isolated from human faeces.</title>
        <authorList>
            <person name="Sakamoto M."/>
            <person name="Ikeyama N."/>
            <person name="Kunihiro T."/>
            <person name="Iino T."/>
            <person name="Yuki M."/>
            <person name="Ohkuma M."/>
        </authorList>
    </citation>
    <scope>NUCLEOTIDE SEQUENCE [LARGE SCALE GENOMIC DNA]</scope>
    <source>
        <strain evidence="10 11">6FBBBH3</strain>
    </source>
</reference>
<dbReference type="AlphaFoldDB" id="A0A2Z6IBX6"/>
<evidence type="ECO:0000256" key="2">
    <source>
        <dbReference type="ARBA" id="ARBA00019841"/>
    </source>
</evidence>
<dbReference type="PANTHER" id="PTHR30255:SF2">
    <property type="entry name" value="SINGLE-STRANDED-DNA-SPECIFIC EXONUCLEASE RECJ"/>
    <property type="match status" value="1"/>
</dbReference>
<dbReference type="Gene3D" id="3.90.1640.30">
    <property type="match status" value="1"/>
</dbReference>
<dbReference type="InterPro" id="IPR004610">
    <property type="entry name" value="RecJ"/>
</dbReference>
<organism evidence="10 11">
    <name type="scientific">Sutterella megalosphaeroides</name>
    <dbReference type="NCBI Taxonomy" id="2494234"/>
    <lineage>
        <taxon>Bacteria</taxon>
        <taxon>Pseudomonadati</taxon>
        <taxon>Pseudomonadota</taxon>
        <taxon>Betaproteobacteria</taxon>
        <taxon>Burkholderiales</taxon>
        <taxon>Sutterellaceae</taxon>
        <taxon>Sutterella</taxon>
    </lineage>
</organism>
<feature type="domain" description="DHHA1" evidence="8">
    <location>
        <begin position="356"/>
        <end position="450"/>
    </location>
</feature>
<dbReference type="Pfam" id="PF01368">
    <property type="entry name" value="DHH"/>
    <property type="match status" value="1"/>
</dbReference>
<dbReference type="InterPro" id="IPR001667">
    <property type="entry name" value="DDH_dom"/>
</dbReference>
<evidence type="ECO:0000256" key="6">
    <source>
        <dbReference type="SAM" id="Coils"/>
    </source>
</evidence>
<name>A0A2Z6IBX6_9BURK</name>
<dbReference type="InterPro" id="IPR041122">
    <property type="entry name" value="RecJ_OB"/>
</dbReference>
<dbReference type="NCBIfam" id="TIGR00644">
    <property type="entry name" value="recJ"/>
    <property type="match status" value="1"/>
</dbReference>
<proteinExistence type="inferred from homology"/>
<dbReference type="Gene3D" id="3.10.310.30">
    <property type="match status" value="1"/>
</dbReference>
<dbReference type="OrthoDB" id="9809852at2"/>
<evidence type="ECO:0000256" key="4">
    <source>
        <dbReference type="ARBA" id="ARBA00022801"/>
    </source>
</evidence>
<dbReference type="EMBL" id="AP018786">
    <property type="protein sequence ID" value="BBF24095.1"/>
    <property type="molecule type" value="Genomic_DNA"/>
</dbReference>
<accession>A0A2Z6IBX6</accession>
<sequence>MTKLVSRPYDVRAAERLAASGILAPVARALAARGIEEPSDLVQEWSGMLPPNTLSGTRAAAERLALARDRGEHVTIVADYDCDGATACSVGIRGLRMLGLSVDYFVPDRVIHGYGLTDRVVDIVAARKPRPDVILTVDNGISSVKAVEHARSLGIEVIVTDHHLPGPLVPECACIVNPNLAGCDFPSKALAGVGVIYYVLLALRALLRERGDFTAQTQPRLDTLVDLVALGTVADVVKLDKNNRILVAQGLKRIRSGRTHPGIAALFSIAGKDMLRASVRDFGFAIGPRINAAGRLGTMENGIECLLADDPEEALRYARSLNEINTERRELEGEMQAAAETALEAIDLENAAAVSLFNPTFNEGVVGLVASRIKERINRPVIAFAPTDSGRLKGSGRSIPGIHLRDMLDLVAKELPDVVKTFGGHAMAAGLTIERDGFEDFSRAFERTVRAHCTPETFEKIVLTDGGLAPDEISERLCREVEHQIWGQGFEAPLFANEFTVLSQTLVKDAHLKMKLGLGGAVYDAIFFRHTEALVGTPKLAYRPDINEFRGRRTVQLVVEAADDPA</sequence>
<dbReference type="GO" id="GO:0003676">
    <property type="term" value="F:nucleic acid binding"/>
    <property type="evidence" value="ECO:0007669"/>
    <property type="project" value="InterPro"/>
</dbReference>
<dbReference type="GO" id="GO:0008409">
    <property type="term" value="F:5'-3' exonuclease activity"/>
    <property type="evidence" value="ECO:0007669"/>
    <property type="project" value="InterPro"/>
</dbReference>
<dbReference type="Pfam" id="PF02272">
    <property type="entry name" value="DHHA1"/>
    <property type="match status" value="1"/>
</dbReference>
<feature type="domain" description="DDH" evidence="7">
    <location>
        <begin position="74"/>
        <end position="232"/>
    </location>
</feature>
<keyword evidence="5 10" id="KW-0269">Exonuclease</keyword>
<dbReference type="GO" id="GO:0006310">
    <property type="term" value="P:DNA recombination"/>
    <property type="evidence" value="ECO:0007669"/>
    <property type="project" value="InterPro"/>
</dbReference>
<dbReference type="InterPro" id="IPR003156">
    <property type="entry name" value="DHHA1_dom"/>
</dbReference>
<evidence type="ECO:0000259" key="8">
    <source>
        <dbReference type="Pfam" id="PF02272"/>
    </source>
</evidence>
<keyword evidence="6" id="KW-0175">Coiled coil</keyword>
<gene>
    <name evidence="10" type="primary">recJ</name>
    <name evidence="10" type="ORF">SUTMEG_19860</name>
</gene>
<dbReference type="InterPro" id="IPR038763">
    <property type="entry name" value="DHH_sf"/>
</dbReference>
<evidence type="ECO:0000313" key="11">
    <source>
        <dbReference type="Proteomes" id="UP000271003"/>
    </source>
</evidence>
<dbReference type="GO" id="GO:0006281">
    <property type="term" value="P:DNA repair"/>
    <property type="evidence" value="ECO:0007669"/>
    <property type="project" value="InterPro"/>
</dbReference>
<evidence type="ECO:0000256" key="1">
    <source>
        <dbReference type="ARBA" id="ARBA00005915"/>
    </source>
</evidence>
<dbReference type="Proteomes" id="UP000271003">
    <property type="component" value="Chromosome"/>
</dbReference>
<keyword evidence="3" id="KW-0540">Nuclease</keyword>
<protein>
    <recommendedName>
        <fullName evidence="2">Single-stranded-DNA-specific exonuclease RecJ</fullName>
    </recommendedName>
</protein>
<feature type="domain" description="RecJ OB" evidence="9">
    <location>
        <begin position="464"/>
        <end position="560"/>
    </location>
</feature>
<feature type="coiled-coil region" evidence="6">
    <location>
        <begin position="314"/>
        <end position="341"/>
    </location>
</feature>